<feature type="coiled-coil region" evidence="2">
    <location>
        <begin position="233"/>
        <end position="260"/>
    </location>
</feature>
<reference evidence="7 8" key="1">
    <citation type="submission" date="2018-03" db="EMBL/GenBank/DDBJ databases">
        <title>Whole genome sequencing of Histamine producing bacteria.</title>
        <authorList>
            <person name="Butler K."/>
        </authorList>
    </citation>
    <scope>NUCLEOTIDE SEQUENCE [LARGE SCALE GENOMIC DNA]</scope>
    <source>
        <strain evidence="7 8">JCM 13586</strain>
    </source>
</reference>
<evidence type="ECO:0000256" key="2">
    <source>
        <dbReference type="SAM" id="Coils"/>
    </source>
</evidence>
<proteinExistence type="predicted"/>
<dbReference type="InterPro" id="IPR003660">
    <property type="entry name" value="HAMP_dom"/>
</dbReference>
<dbReference type="PROSITE" id="PS50885">
    <property type="entry name" value="HAMP"/>
    <property type="match status" value="1"/>
</dbReference>
<dbReference type="Pfam" id="PF17152">
    <property type="entry name" value="CHASE8"/>
    <property type="match status" value="1"/>
</dbReference>
<dbReference type="AlphaFoldDB" id="A0A2T3J1R5"/>
<dbReference type="SMART" id="SM00267">
    <property type="entry name" value="GGDEF"/>
    <property type="match status" value="1"/>
</dbReference>
<feature type="domain" description="PAS" evidence="4">
    <location>
        <begin position="253"/>
        <end position="323"/>
    </location>
</feature>
<dbReference type="Pfam" id="PF00990">
    <property type="entry name" value="GGDEF"/>
    <property type="match status" value="1"/>
</dbReference>
<dbReference type="Gene3D" id="6.10.340.10">
    <property type="match status" value="1"/>
</dbReference>
<accession>A0A2T3J1R5</accession>
<dbReference type="CDD" id="cd06225">
    <property type="entry name" value="HAMP"/>
    <property type="match status" value="1"/>
</dbReference>
<feature type="domain" description="PAS" evidence="4">
    <location>
        <begin position="372"/>
        <end position="442"/>
    </location>
</feature>
<organism evidence="7 8">
    <name type="scientific">Photobacterium lutimaris</name>
    <dbReference type="NCBI Taxonomy" id="388278"/>
    <lineage>
        <taxon>Bacteria</taxon>
        <taxon>Pseudomonadati</taxon>
        <taxon>Pseudomonadota</taxon>
        <taxon>Gammaproteobacteria</taxon>
        <taxon>Vibrionales</taxon>
        <taxon>Vibrionaceae</taxon>
        <taxon>Photobacterium</taxon>
    </lineage>
</organism>
<comment type="caution">
    <text evidence="7">The sequence shown here is derived from an EMBL/GenBank/DDBJ whole genome shotgun (WGS) entry which is preliminary data.</text>
</comment>
<feature type="domain" description="GGDEF" evidence="6">
    <location>
        <begin position="528"/>
        <end position="662"/>
    </location>
</feature>
<evidence type="ECO:0000259" key="4">
    <source>
        <dbReference type="PROSITE" id="PS50112"/>
    </source>
</evidence>
<dbReference type="SMART" id="SM00304">
    <property type="entry name" value="HAMP"/>
    <property type="match status" value="1"/>
</dbReference>
<sequence length="675" mass="77050">MNNWLKNLTLNQRLSFPIMSFNLLVLIGFQFISYQSYLAIERDNLISRTQVLARGVGSNLSAPILFHDSFTAKEILSALKADSLIVKARLELPDHSRFATFENKLLTYVDPSDMQQQKIRQNGYHFGKDNLYLIVPVTIDGEEIAHIHLAISLDKIKAIQTTHLKISLFLFLILIITSMYFINRIQHWVVTPITKLNKGIRRLIKGDEHRPIHHSHLTNDELTELTLGFNNMVKTINQRNKELRNAMQKLAMEKAFADEVIETVQHALIVVDSKGVITLANEACQNMFELSSFQLFNKPLIDILQPTERGAFQLLLDNNLNKHQGIEHLVIESLAYSQEMRVFQLVSRPLRNKQQALFAIEDVTECQRADRQQKLVTKVFDNSQDAILLFDRNARITMVNTTFVRLSGFSEDAILGRHYQCIIDKDKFAPVIPLIKEALATQTQWHGEINLLTNDGQELPLYIRISQINEPHSHDQQTVVIGSDLRSMKKMKLLEYQANHDILTNLPNRGKLYQTLYDKLREQQRSGFSFCVLFLDLDGFKSVNDNFGHNIGDQVLITIANRLTEAVNEQDVVARIAGDEFVVVLSEGQEPSTIQRTCQQIMRSISAPIKVDNYHLNIGASIGSYLVQSNEYQNINDILRRADKAMYKAKLKGKGQLIHYLPSQHLEQETGAGGK</sequence>
<dbReference type="SMART" id="SM00091">
    <property type="entry name" value="PAS"/>
    <property type="match status" value="2"/>
</dbReference>
<dbReference type="InterPro" id="IPR043128">
    <property type="entry name" value="Rev_trsase/Diguanyl_cyclase"/>
</dbReference>
<dbReference type="Pfam" id="PF08448">
    <property type="entry name" value="PAS_4"/>
    <property type="match status" value="2"/>
</dbReference>
<dbReference type="InterPro" id="IPR052155">
    <property type="entry name" value="Biofilm_reg_signaling"/>
</dbReference>
<comment type="cofactor">
    <cofactor evidence="1">
        <name>Mg(2+)</name>
        <dbReference type="ChEBI" id="CHEBI:18420"/>
    </cofactor>
</comment>
<feature type="transmembrane region" description="Helical" evidence="3">
    <location>
        <begin position="164"/>
        <end position="182"/>
    </location>
</feature>
<keyword evidence="2" id="KW-0175">Coiled coil</keyword>
<dbReference type="NCBIfam" id="TIGR00229">
    <property type="entry name" value="sensory_box"/>
    <property type="match status" value="2"/>
</dbReference>
<dbReference type="OrthoDB" id="9812260at2"/>
<dbReference type="PROSITE" id="PS50887">
    <property type="entry name" value="GGDEF"/>
    <property type="match status" value="1"/>
</dbReference>
<dbReference type="InterPro" id="IPR029787">
    <property type="entry name" value="Nucleotide_cyclase"/>
</dbReference>
<dbReference type="InterPro" id="IPR000014">
    <property type="entry name" value="PAS"/>
</dbReference>
<dbReference type="PROSITE" id="PS50112">
    <property type="entry name" value="PAS"/>
    <property type="match status" value="2"/>
</dbReference>
<evidence type="ECO:0000259" key="5">
    <source>
        <dbReference type="PROSITE" id="PS50885"/>
    </source>
</evidence>
<evidence type="ECO:0000259" key="6">
    <source>
        <dbReference type="PROSITE" id="PS50887"/>
    </source>
</evidence>
<keyword evidence="3" id="KW-1133">Transmembrane helix</keyword>
<dbReference type="PANTHER" id="PTHR44757">
    <property type="entry name" value="DIGUANYLATE CYCLASE DGCP"/>
    <property type="match status" value="1"/>
</dbReference>
<evidence type="ECO:0008006" key="9">
    <source>
        <dbReference type="Google" id="ProtNLM"/>
    </source>
</evidence>
<keyword evidence="8" id="KW-1185">Reference proteome</keyword>
<dbReference type="PANTHER" id="PTHR44757:SF2">
    <property type="entry name" value="BIOFILM ARCHITECTURE MAINTENANCE PROTEIN MBAA"/>
    <property type="match status" value="1"/>
</dbReference>
<dbReference type="InterPro" id="IPR035965">
    <property type="entry name" value="PAS-like_dom_sf"/>
</dbReference>
<dbReference type="EMBL" id="PYMH01000002">
    <property type="protein sequence ID" value="PSU35022.1"/>
    <property type="molecule type" value="Genomic_DNA"/>
</dbReference>
<dbReference type="RefSeq" id="WP_107348344.1">
    <property type="nucleotide sequence ID" value="NZ_PYMH01000002.1"/>
</dbReference>
<evidence type="ECO:0000313" key="7">
    <source>
        <dbReference type="EMBL" id="PSU35022.1"/>
    </source>
</evidence>
<dbReference type="Proteomes" id="UP000241222">
    <property type="component" value="Unassembled WGS sequence"/>
</dbReference>
<name>A0A2T3J1R5_9GAMM</name>
<dbReference type="SUPFAM" id="SSF55073">
    <property type="entry name" value="Nucleotide cyclase"/>
    <property type="match status" value="1"/>
</dbReference>
<protein>
    <recommendedName>
        <fullName evidence="9">Sensor domain-containing diguanylate cyclase</fullName>
    </recommendedName>
</protein>
<dbReference type="InterPro" id="IPR033417">
    <property type="entry name" value="CHASE8"/>
</dbReference>
<feature type="domain" description="HAMP" evidence="5">
    <location>
        <begin position="187"/>
        <end position="241"/>
    </location>
</feature>
<dbReference type="CDD" id="cd00130">
    <property type="entry name" value="PAS"/>
    <property type="match status" value="2"/>
</dbReference>
<dbReference type="NCBIfam" id="TIGR00254">
    <property type="entry name" value="GGDEF"/>
    <property type="match status" value="1"/>
</dbReference>
<dbReference type="Gene3D" id="3.30.450.20">
    <property type="entry name" value="PAS domain"/>
    <property type="match status" value="2"/>
</dbReference>
<dbReference type="GO" id="GO:0016020">
    <property type="term" value="C:membrane"/>
    <property type="evidence" value="ECO:0007669"/>
    <property type="project" value="InterPro"/>
</dbReference>
<dbReference type="FunFam" id="3.30.70.270:FF:000001">
    <property type="entry name" value="Diguanylate cyclase domain protein"/>
    <property type="match status" value="1"/>
</dbReference>
<keyword evidence="3" id="KW-0812">Transmembrane</keyword>
<evidence type="ECO:0000256" key="3">
    <source>
        <dbReference type="SAM" id="Phobius"/>
    </source>
</evidence>
<dbReference type="InterPro" id="IPR013656">
    <property type="entry name" value="PAS_4"/>
</dbReference>
<gene>
    <name evidence="7" type="ORF">C9I99_08110</name>
</gene>
<evidence type="ECO:0000313" key="8">
    <source>
        <dbReference type="Proteomes" id="UP000241222"/>
    </source>
</evidence>
<feature type="transmembrane region" description="Helical" evidence="3">
    <location>
        <begin position="20"/>
        <end position="40"/>
    </location>
</feature>
<dbReference type="CDD" id="cd01949">
    <property type="entry name" value="GGDEF"/>
    <property type="match status" value="1"/>
</dbReference>
<dbReference type="InterPro" id="IPR000160">
    <property type="entry name" value="GGDEF_dom"/>
</dbReference>
<dbReference type="SUPFAM" id="SSF55785">
    <property type="entry name" value="PYP-like sensor domain (PAS domain)"/>
    <property type="match status" value="2"/>
</dbReference>
<keyword evidence="3" id="KW-0472">Membrane</keyword>
<dbReference type="GO" id="GO:0007165">
    <property type="term" value="P:signal transduction"/>
    <property type="evidence" value="ECO:0007669"/>
    <property type="project" value="InterPro"/>
</dbReference>
<dbReference type="Gene3D" id="3.30.70.270">
    <property type="match status" value="1"/>
</dbReference>
<evidence type="ECO:0000256" key="1">
    <source>
        <dbReference type="ARBA" id="ARBA00001946"/>
    </source>
</evidence>
<dbReference type="GO" id="GO:0003824">
    <property type="term" value="F:catalytic activity"/>
    <property type="evidence" value="ECO:0007669"/>
    <property type="project" value="UniProtKB-ARBA"/>
</dbReference>